<organism evidence="1 2">
    <name type="scientific">Nocardia cyriacigeorgica</name>
    <dbReference type="NCBI Taxonomy" id="135487"/>
    <lineage>
        <taxon>Bacteria</taxon>
        <taxon>Bacillati</taxon>
        <taxon>Actinomycetota</taxon>
        <taxon>Actinomycetes</taxon>
        <taxon>Mycobacteriales</taxon>
        <taxon>Nocardiaceae</taxon>
        <taxon>Nocardia</taxon>
    </lineage>
</organism>
<dbReference type="EMBL" id="VBUU01000031">
    <property type="protein sequence ID" value="TLG00309.1"/>
    <property type="molecule type" value="Genomic_DNA"/>
</dbReference>
<evidence type="ECO:0000313" key="1">
    <source>
        <dbReference type="EMBL" id="TLG00309.1"/>
    </source>
</evidence>
<reference evidence="1 2" key="1">
    <citation type="submission" date="2019-05" db="EMBL/GenBank/DDBJ databases">
        <title>Genomes sequences of two Nocardia cyriacigeorgica environmental isolates, type strains Nocardia asteroides ATCC 19247 and Nocardia cyriacigeorgica DSM 44484.</title>
        <authorList>
            <person name="Vautrin F."/>
            <person name="Bergeron E."/>
            <person name="Dubost A."/>
            <person name="Abrouk D."/>
            <person name="Rodriguez Nava V."/>
            <person name="Pujic P."/>
        </authorList>
    </citation>
    <scope>NUCLEOTIDE SEQUENCE [LARGE SCALE GENOMIC DNA]</scope>
    <source>
        <strain evidence="1 2">EML 1456</strain>
    </source>
</reference>
<name>A0A5R8P8W6_9NOCA</name>
<sequence>MNKHEHSALMNREAEATAAVRRMRIAQYERYTRWEKAPAQSLLQQSPESSRGQARWWLHHLADRLEYAAADLLTVAEAQRRDAWLKLLEGPEVRAFLVAISEFSSVSDTELTSYGLVPGWTAGEYRALIVDAGHSVVEACMRGSLNGIRSRVLDMQMMLDGDYRVS</sequence>
<evidence type="ECO:0000313" key="2">
    <source>
        <dbReference type="Proteomes" id="UP000308349"/>
    </source>
</evidence>
<accession>A0A5R8P8W6</accession>
<proteinExistence type="predicted"/>
<gene>
    <name evidence="1" type="ORF">FEK35_23990</name>
</gene>
<comment type="caution">
    <text evidence="1">The sequence shown here is derived from an EMBL/GenBank/DDBJ whole genome shotgun (WGS) entry which is preliminary data.</text>
</comment>
<dbReference type="RefSeq" id="WP_138458120.1">
    <property type="nucleotide sequence ID" value="NZ_VBUU01000031.1"/>
</dbReference>
<dbReference type="Proteomes" id="UP000308349">
    <property type="component" value="Unassembled WGS sequence"/>
</dbReference>
<protein>
    <submittedName>
        <fullName evidence="1">Uncharacterized protein</fullName>
    </submittedName>
</protein>
<dbReference type="AlphaFoldDB" id="A0A5R8P8W6"/>